<sequence>MASKTTQVQAQVDEVVGIMQDNIHKVMQRGEQLDSLQNKTEDLQNSSLQFKRGANKVRREMWWKDLKLKLIIGGIVAVILIIIIACRAASSASEPTSSRSLKQASVDKPLDAPAPVEAGDNISAALRKADPSNMHMHSWLRSFAERALLAPASNYMSGIGNIYSGASHSITLWNRARETGPATNREDIRHVLRNKLDLLMVLPGTAYMALPFKSWTLPLGKKLSVANATHQRLAPVIRAKLATHLESIPLETLRSSPAIGAERRRAALVHMLRNPSGVKEADFLEMYNFFWHHLNVLSSPTSLLQPIGAFMQISLPFIYPRARMLQWGDWIIKDDKLLRQDGIKTLSDYELFEALQERGYAPPIDMPTPQLQAMLSKNTEFASRIVESAVRHRMRINSLDRLATLSGDAKAGGAPAAAKPSETTLTTHDIAAVAMLLAVARVAAA</sequence>
<evidence type="ECO:0000256" key="1">
    <source>
        <dbReference type="PROSITE-ProRule" id="PRU00290"/>
    </source>
</evidence>
<dbReference type="InterPro" id="IPR016444">
    <property type="entry name" value="Synaptobrevin/VAMP"/>
</dbReference>
<dbReference type="InterPro" id="IPR042855">
    <property type="entry name" value="V_SNARE_CC"/>
</dbReference>
<proteinExistence type="predicted"/>
<dbReference type="Proteomes" id="UP001527925">
    <property type="component" value="Unassembled WGS sequence"/>
</dbReference>
<gene>
    <name evidence="5" type="ORF">HK105_207842</name>
</gene>
<dbReference type="EMBL" id="JADGIZ020000060">
    <property type="protein sequence ID" value="KAL2912626.1"/>
    <property type="molecule type" value="Genomic_DNA"/>
</dbReference>
<dbReference type="SUPFAM" id="SSF58038">
    <property type="entry name" value="SNARE fusion complex"/>
    <property type="match status" value="1"/>
</dbReference>
<dbReference type="Gene3D" id="1.20.5.110">
    <property type="match status" value="1"/>
</dbReference>
<keyword evidence="1" id="KW-0175">Coiled coil</keyword>
<keyword evidence="3" id="KW-1133">Transmembrane helix</keyword>
<evidence type="ECO:0000313" key="6">
    <source>
        <dbReference type="Proteomes" id="UP001527925"/>
    </source>
</evidence>
<reference evidence="5 6" key="1">
    <citation type="submission" date="2023-09" db="EMBL/GenBank/DDBJ databases">
        <title>Pangenome analysis of Batrachochytrium dendrobatidis and related Chytrids.</title>
        <authorList>
            <person name="Yacoub M.N."/>
            <person name="Stajich J.E."/>
            <person name="James T.Y."/>
        </authorList>
    </citation>
    <scope>NUCLEOTIDE SEQUENCE [LARGE SCALE GENOMIC DNA]</scope>
    <source>
        <strain evidence="5 6">JEL0888</strain>
    </source>
</reference>
<comment type="caution">
    <text evidence="5">The sequence shown here is derived from an EMBL/GenBank/DDBJ whole genome shotgun (WGS) entry which is preliminary data.</text>
</comment>
<keyword evidence="6" id="KW-1185">Reference proteome</keyword>
<dbReference type="PRINTS" id="PR00219">
    <property type="entry name" value="SYNAPTOBREVN"/>
</dbReference>
<name>A0ABR4MZC5_9FUNG</name>
<keyword evidence="3" id="KW-0812">Transmembrane</keyword>
<dbReference type="InterPro" id="IPR001388">
    <property type="entry name" value="Synaptobrevin-like"/>
</dbReference>
<evidence type="ECO:0000256" key="3">
    <source>
        <dbReference type="SAM" id="Phobius"/>
    </source>
</evidence>
<keyword evidence="3" id="KW-0472">Membrane</keyword>
<feature type="transmembrane region" description="Helical" evidence="3">
    <location>
        <begin position="68"/>
        <end position="90"/>
    </location>
</feature>
<protein>
    <recommendedName>
        <fullName evidence="4">V-SNARE coiled-coil homology domain-containing protein</fullName>
    </recommendedName>
</protein>
<accession>A0ABR4MZC5</accession>
<organism evidence="5 6">
    <name type="scientific">Polyrhizophydium stewartii</name>
    <dbReference type="NCBI Taxonomy" id="2732419"/>
    <lineage>
        <taxon>Eukaryota</taxon>
        <taxon>Fungi</taxon>
        <taxon>Fungi incertae sedis</taxon>
        <taxon>Chytridiomycota</taxon>
        <taxon>Chytridiomycota incertae sedis</taxon>
        <taxon>Chytridiomycetes</taxon>
        <taxon>Rhizophydiales</taxon>
        <taxon>Rhizophydiales incertae sedis</taxon>
        <taxon>Polyrhizophydium</taxon>
    </lineage>
</organism>
<dbReference type="Pfam" id="PF00957">
    <property type="entry name" value="Synaptobrevin"/>
    <property type="match status" value="1"/>
</dbReference>
<dbReference type="PANTHER" id="PTHR45701">
    <property type="entry name" value="SYNAPTOBREVIN FAMILY MEMBER"/>
    <property type="match status" value="1"/>
</dbReference>
<feature type="region of interest" description="Disordered" evidence="2">
    <location>
        <begin position="95"/>
        <end position="117"/>
    </location>
</feature>
<evidence type="ECO:0000259" key="4">
    <source>
        <dbReference type="PROSITE" id="PS50892"/>
    </source>
</evidence>
<feature type="domain" description="V-SNARE coiled-coil homology" evidence="4">
    <location>
        <begin position="4"/>
        <end position="64"/>
    </location>
</feature>
<dbReference type="PROSITE" id="PS50892">
    <property type="entry name" value="V_SNARE"/>
    <property type="match status" value="1"/>
</dbReference>
<evidence type="ECO:0000313" key="5">
    <source>
        <dbReference type="EMBL" id="KAL2912626.1"/>
    </source>
</evidence>
<evidence type="ECO:0000256" key="2">
    <source>
        <dbReference type="SAM" id="MobiDB-lite"/>
    </source>
</evidence>